<evidence type="ECO:0000313" key="4">
    <source>
        <dbReference type="Proteomes" id="UP000050424"/>
    </source>
</evidence>
<feature type="domain" description="Heterokaryon incompatibility" evidence="2">
    <location>
        <begin position="346"/>
        <end position="495"/>
    </location>
</feature>
<protein>
    <recommendedName>
        <fullName evidence="2">Heterokaryon incompatibility domain-containing protein</fullName>
    </recommendedName>
</protein>
<keyword evidence="1" id="KW-0812">Transmembrane</keyword>
<name>A0A0P7BQM3_9HYPO</name>
<gene>
    <name evidence="3" type="ORF">AK830_g3282</name>
</gene>
<keyword evidence="1" id="KW-0472">Membrane</keyword>
<dbReference type="AlphaFoldDB" id="A0A0P7BQM3"/>
<dbReference type="PANTHER" id="PTHR33112">
    <property type="entry name" value="DOMAIN PROTEIN, PUTATIVE-RELATED"/>
    <property type="match status" value="1"/>
</dbReference>
<dbReference type="STRING" id="78410.A0A0P7BQM3"/>
<dbReference type="EMBL" id="LKCW01000035">
    <property type="protein sequence ID" value="KPM43322.1"/>
    <property type="molecule type" value="Genomic_DNA"/>
</dbReference>
<dbReference type="PANTHER" id="PTHR33112:SF8">
    <property type="entry name" value="HETEROKARYON INCOMPATIBILITY DOMAIN-CONTAINING PROTEIN"/>
    <property type="match status" value="1"/>
</dbReference>
<keyword evidence="4" id="KW-1185">Reference proteome</keyword>
<accession>A0A0P7BQM3</accession>
<dbReference type="InterPro" id="IPR046670">
    <property type="entry name" value="DUF6540"/>
</dbReference>
<feature type="transmembrane region" description="Helical" evidence="1">
    <location>
        <begin position="740"/>
        <end position="762"/>
    </location>
</feature>
<proteinExistence type="predicted"/>
<keyword evidence="1" id="KW-1133">Transmembrane helix</keyword>
<comment type="caution">
    <text evidence="3">The sequence shown here is derived from an EMBL/GenBank/DDBJ whole genome shotgun (WGS) entry which is preliminary data.</text>
</comment>
<evidence type="ECO:0000313" key="3">
    <source>
        <dbReference type="EMBL" id="KPM43322.1"/>
    </source>
</evidence>
<evidence type="ECO:0000259" key="2">
    <source>
        <dbReference type="Pfam" id="PF06985"/>
    </source>
</evidence>
<dbReference type="InterPro" id="IPR010730">
    <property type="entry name" value="HET"/>
</dbReference>
<dbReference type="Proteomes" id="UP000050424">
    <property type="component" value="Unassembled WGS sequence"/>
</dbReference>
<evidence type="ECO:0000256" key="1">
    <source>
        <dbReference type="SAM" id="Phobius"/>
    </source>
</evidence>
<organism evidence="3 4">
    <name type="scientific">Neonectria ditissima</name>
    <dbReference type="NCBI Taxonomy" id="78410"/>
    <lineage>
        <taxon>Eukaryota</taxon>
        <taxon>Fungi</taxon>
        <taxon>Dikarya</taxon>
        <taxon>Ascomycota</taxon>
        <taxon>Pezizomycotina</taxon>
        <taxon>Sordariomycetes</taxon>
        <taxon>Hypocreomycetidae</taxon>
        <taxon>Hypocreales</taxon>
        <taxon>Nectriaceae</taxon>
        <taxon>Neonectria</taxon>
    </lineage>
</organism>
<dbReference type="Pfam" id="PF20174">
    <property type="entry name" value="DUF6540"/>
    <property type="match status" value="1"/>
</dbReference>
<sequence length="826" mass="93112">MSTSKSYRVFKLKCTLDMQDPDMPAPRFHTVIFVETNWQGPGSGVKHHVTGDLVQGMQYEAQPYGNPESFENFASMELIGCTNVTTYTEKWDNHLKAIPPPPKQKAFNIETMKTEPPSVHFLWIRFPRDRFFDTRRSIKYRIFCGKSGNVVVALYPALDGLEPQYSIEATYSSWDAAAVQSCWICAKFADWLKDDDDTAWQAWLQGPLTNVFRAETSTFIEDGSSDPSSVDMEHDLPADSIGRRKLRISSMFLWRCVDREEVGCQIQLKFFRDTDFQGPDMYVKQKSPPGVDIDGVREWIKGCEKDHKSCVLSHQIWYPTRLLDLSVPGATMRLIITKETPPTGPYMTLSHRWGKHVYEQLTSQSIDRFKTSIDISTLPRVFQDAIDMTRKLNVRYLWIDSLCIKQDKECGDWQVEALQMGNVYAHSYLNLSASYATEGNDPPLFTPGLLDNTYPFQLEVECYGPLKEDYVADGDVWVDEALGAPLMGRGWVFQEQFLAPRVLHFGKRQLAWECNGLDALEMFPHGLPRGLGTFSKQQGHLAVTLPKENTKRTDFCRVWHDLVSKYSACSLTFPSDKLVAFAGVAKMIEACRGDEYIAGAWQSTFMVDLAWFLTEYRKGLTPVSETATRAPSWSWLSLDGEICFYPEIPGADKLTMFASVLGIPASDSVGSSALVAHGAIRLKGLLLQVEDVIYEESENVASKFTVYGHEFKQEPSPESTRLDPDRPNSDIERLIRSGNLWFVPLYASQVAIVAILVSAIGITGDYRRVGAAQIQCLKVPHKSEGPHLDGWTPLSGSSVVTHDVAVKLYADIRKLKDGEESVFNLI</sequence>
<dbReference type="Pfam" id="PF06985">
    <property type="entry name" value="HET"/>
    <property type="match status" value="1"/>
</dbReference>
<dbReference type="OrthoDB" id="5362512at2759"/>
<reference evidence="3 4" key="1">
    <citation type="submission" date="2015-09" db="EMBL/GenBank/DDBJ databases">
        <title>Draft genome of a European isolate of the apple canker pathogen Neonectria ditissima.</title>
        <authorList>
            <person name="Gomez-Cortecero A."/>
            <person name="Harrison R.J."/>
            <person name="Armitage A.D."/>
        </authorList>
    </citation>
    <scope>NUCLEOTIDE SEQUENCE [LARGE SCALE GENOMIC DNA]</scope>
    <source>
        <strain evidence="3 4">R09/05</strain>
    </source>
</reference>